<name>A0AA43Q2Y4_9GAMM</name>
<comment type="similarity">
    <text evidence="2">Belongs to the auxin efflux carrier (TC 2.A.69) family.</text>
</comment>
<keyword evidence="3" id="KW-0813">Transport</keyword>
<accession>A0AA43Q2Y4</accession>
<keyword evidence="5 8" id="KW-0812">Transmembrane</keyword>
<feature type="transmembrane region" description="Helical" evidence="8">
    <location>
        <begin position="130"/>
        <end position="148"/>
    </location>
</feature>
<dbReference type="PANTHER" id="PTHR36838:SF3">
    <property type="entry name" value="TRANSPORTER AUXIN EFFLUX CARRIER EC FAMILY"/>
    <property type="match status" value="1"/>
</dbReference>
<evidence type="ECO:0000256" key="4">
    <source>
        <dbReference type="ARBA" id="ARBA00022475"/>
    </source>
</evidence>
<evidence type="ECO:0000256" key="2">
    <source>
        <dbReference type="ARBA" id="ARBA00010145"/>
    </source>
</evidence>
<feature type="transmembrane region" description="Helical" evidence="8">
    <location>
        <begin position="93"/>
        <end position="110"/>
    </location>
</feature>
<dbReference type="Pfam" id="PF03547">
    <property type="entry name" value="Mem_trans"/>
    <property type="match status" value="1"/>
</dbReference>
<dbReference type="InterPro" id="IPR038770">
    <property type="entry name" value="Na+/solute_symporter_sf"/>
</dbReference>
<dbReference type="Proteomes" id="UP001160519">
    <property type="component" value="Unassembled WGS sequence"/>
</dbReference>
<evidence type="ECO:0000256" key="6">
    <source>
        <dbReference type="ARBA" id="ARBA00022989"/>
    </source>
</evidence>
<feature type="transmembrane region" description="Helical" evidence="8">
    <location>
        <begin position="191"/>
        <end position="211"/>
    </location>
</feature>
<dbReference type="EMBL" id="JAQSDF010000002">
    <property type="protein sequence ID" value="MDI1229770.1"/>
    <property type="molecule type" value="Genomic_DNA"/>
</dbReference>
<feature type="transmembrane region" description="Helical" evidence="8">
    <location>
        <begin position="160"/>
        <end position="179"/>
    </location>
</feature>
<keyword evidence="10" id="KW-1185">Reference proteome</keyword>
<evidence type="ECO:0000256" key="5">
    <source>
        <dbReference type="ARBA" id="ARBA00022692"/>
    </source>
</evidence>
<feature type="transmembrane region" description="Helical" evidence="8">
    <location>
        <begin position="223"/>
        <end position="246"/>
    </location>
</feature>
<organism evidence="9 10">
    <name type="scientific">Candidatus Methylobacter titanis</name>
    <dbReference type="NCBI Taxonomy" id="3053457"/>
    <lineage>
        <taxon>Bacteria</taxon>
        <taxon>Pseudomonadati</taxon>
        <taxon>Pseudomonadota</taxon>
        <taxon>Gammaproteobacteria</taxon>
        <taxon>Methylococcales</taxon>
        <taxon>Methylococcaceae</taxon>
        <taxon>Methylobacter</taxon>
    </lineage>
</organism>
<dbReference type="GO" id="GO:0005886">
    <property type="term" value="C:plasma membrane"/>
    <property type="evidence" value="ECO:0007669"/>
    <property type="project" value="UniProtKB-SubCell"/>
</dbReference>
<keyword evidence="4" id="KW-1003">Cell membrane</keyword>
<dbReference type="InterPro" id="IPR004776">
    <property type="entry name" value="Mem_transp_PIN-like"/>
</dbReference>
<dbReference type="PANTHER" id="PTHR36838">
    <property type="entry name" value="AUXIN EFFLUX CARRIER FAMILY PROTEIN"/>
    <property type="match status" value="1"/>
</dbReference>
<evidence type="ECO:0000256" key="3">
    <source>
        <dbReference type="ARBA" id="ARBA00022448"/>
    </source>
</evidence>
<dbReference type="GO" id="GO:0055085">
    <property type="term" value="P:transmembrane transport"/>
    <property type="evidence" value="ECO:0007669"/>
    <property type="project" value="InterPro"/>
</dbReference>
<protein>
    <submittedName>
        <fullName evidence="9">AEC family transporter</fullName>
    </submittedName>
</protein>
<evidence type="ECO:0000313" key="10">
    <source>
        <dbReference type="Proteomes" id="UP001160519"/>
    </source>
</evidence>
<evidence type="ECO:0000256" key="8">
    <source>
        <dbReference type="SAM" id="Phobius"/>
    </source>
</evidence>
<dbReference type="AlphaFoldDB" id="A0AA43Q2Y4"/>
<evidence type="ECO:0000256" key="7">
    <source>
        <dbReference type="ARBA" id="ARBA00023136"/>
    </source>
</evidence>
<feature type="transmembrane region" description="Helical" evidence="8">
    <location>
        <begin position="62"/>
        <end position="86"/>
    </location>
</feature>
<evidence type="ECO:0000313" key="9">
    <source>
        <dbReference type="EMBL" id="MDI1229770.1"/>
    </source>
</evidence>
<gene>
    <name evidence="9" type="ORF">PSU93_01295</name>
</gene>
<sequence>MNLILIQMTLIMACGSGWRFAKPAGLSAEHTRQVLTTVVYYMLLPAMVLEVLWSADIGLHSFQYTLLGVGSIALAMLCIWMIGVLFKFEDRRMGAMILAAAFPNVTYLGLPVLEQTFGGWARSVVIQMDLFATTPLLFTVGALVARHYGEETAEKPRPVWLFFNAPPFWAAALAVMLNMNGVVAPAWLLGVLQKLSAAVVPLMLFSLGLALSWKAVTVRNIPYIIPVMVIKMALMPLFAMVLVGYLPITGEYRAAAVLDLSMPSMLLGIVFCDRYRLDSSLYAMAVTVTTVISLIALPFWHGVLMNGWRFL</sequence>
<keyword evidence="7 8" id="KW-0472">Membrane</keyword>
<proteinExistence type="inferred from homology"/>
<keyword evidence="6 8" id="KW-1133">Transmembrane helix</keyword>
<reference evidence="9" key="1">
    <citation type="submission" date="2023-01" db="EMBL/GenBank/DDBJ databases">
        <title>Biogeochemical cycle of methane in antarctic sediments.</title>
        <authorList>
            <person name="Roldan D.M."/>
            <person name="Menes R.J."/>
        </authorList>
    </citation>
    <scope>NUCLEOTIDE SEQUENCE [LARGE SCALE GENOMIC DNA]</scope>
    <source>
        <strain evidence="9">K-2018 MAG008</strain>
    </source>
</reference>
<feature type="transmembrane region" description="Helical" evidence="8">
    <location>
        <begin position="281"/>
        <end position="301"/>
    </location>
</feature>
<feature type="transmembrane region" description="Helical" evidence="8">
    <location>
        <begin position="252"/>
        <end position="272"/>
    </location>
</feature>
<comment type="subcellular location">
    <subcellularLocation>
        <location evidence="1">Cell membrane</location>
        <topology evidence="1">Multi-pass membrane protein</topology>
    </subcellularLocation>
</comment>
<evidence type="ECO:0000256" key="1">
    <source>
        <dbReference type="ARBA" id="ARBA00004651"/>
    </source>
</evidence>
<comment type="caution">
    <text evidence="9">The sequence shown here is derived from an EMBL/GenBank/DDBJ whole genome shotgun (WGS) entry which is preliminary data.</text>
</comment>
<dbReference type="Gene3D" id="1.20.1530.20">
    <property type="match status" value="1"/>
</dbReference>